<evidence type="ECO:0000313" key="2">
    <source>
        <dbReference type="EMBL" id="ONF95321.1"/>
    </source>
</evidence>
<dbReference type="EMBL" id="MPSB01000012">
    <property type="protein sequence ID" value="ONF95321.1"/>
    <property type="molecule type" value="Genomic_DNA"/>
</dbReference>
<accession>A0A1V2ERL7</accession>
<comment type="caution">
    <text evidence="2">The sequence shown here is derived from an EMBL/GenBank/DDBJ whole genome shotgun (WGS) entry which is preliminary data.</text>
</comment>
<name>A0A1V2ERL7_9SPHN</name>
<feature type="region of interest" description="Disordered" evidence="1">
    <location>
        <begin position="1"/>
        <end position="25"/>
    </location>
</feature>
<evidence type="ECO:0000256" key="1">
    <source>
        <dbReference type="SAM" id="MobiDB-lite"/>
    </source>
</evidence>
<protein>
    <submittedName>
        <fullName evidence="2">IS2 transposase TnpB</fullName>
    </submittedName>
</protein>
<proteinExistence type="predicted"/>
<dbReference type="AlphaFoldDB" id="A0A1V2ERL7"/>
<feature type="compositionally biased region" description="Polar residues" evidence="1">
    <location>
        <begin position="15"/>
        <end position="25"/>
    </location>
</feature>
<sequence length="222" mass="24054">MHITARSSPAGGHQPGTSGSESATSCRRLWRHVSAECALSRQPKRCPTPALPGESRILVGKLRFKPFFTSDRSPQSAIRNPQSNSIFEAVANTLIRDYVGVTPLAGGVTASTSLPGWVGDHNDNHPHSALRLRLPCEYRWLVSVAFGKRPAEGGQHHDHCGVWVGARGEPPGEQLREQIDVLTSSLSLCPESASDVREAQKRRRGLSRAVLTHGMVGCGDRI</sequence>
<dbReference type="Proteomes" id="UP000188729">
    <property type="component" value="Unassembled WGS sequence"/>
</dbReference>
<organism evidence="2 3">
    <name type="scientific">Sphingomonas jeddahensis</name>
    <dbReference type="NCBI Taxonomy" id="1915074"/>
    <lineage>
        <taxon>Bacteria</taxon>
        <taxon>Pseudomonadati</taxon>
        <taxon>Pseudomonadota</taxon>
        <taxon>Alphaproteobacteria</taxon>
        <taxon>Sphingomonadales</taxon>
        <taxon>Sphingomonadaceae</taxon>
        <taxon>Sphingomonas</taxon>
    </lineage>
</organism>
<gene>
    <name evidence="2" type="ORF">SPHI_24130</name>
</gene>
<reference evidence="2 3" key="1">
    <citation type="submission" date="2016-11" db="EMBL/GenBank/DDBJ databases">
        <title>Genome sequence of Sphingomonas jeddahensis G39.</title>
        <authorList>
            <person name="Poehlein A."/>
            <person name="Wuebbeler J.H."/>
            <person name="Steinbuechel A."/>
            <person name="Daniel R."/>
        </authorList>
    </citation>
    <scope>NUCLEOTIDE SEQUENCE [LARGE SCALE GENOMIC DNA]</scope>
    <source>
        <strain evidence="2 3">G39</strain>
    </source>
</reference>
<keyword evidence="3" id="KW-1185">Reference proteome</keyword>
<evidence type="ECO:0000313" key="3">
    <source>
        <dbReference type="Proteomes" id="UP000188729"/>
    </source>
</evidence>
<dbReference type="STRING" id="1915074.SPHI_24130"/>